<dbReference type="InterPro" id="IPR033120">
    <property type="entry name" value="HOTDOG_ACOT"/>
</dbReference>
<organism evidence="5 8">
    <name type="scientific">Zhongshania aliphaticivorans</name>
    <dbReference type="NCBI Taxonomy" id="1470434"/>
    <lineage>
        <taxon>Bacteria</taxon>
        <taxon>Pseudomonadati</taxon>
        <taxon>Pseudomonadota</taxon>
        <taxon>Gammaproteobacteria</taxon>
        <taxon>Cellvibrionales</taxon>
        <taxon>Spongiibacteraceae</taxon>
        <taxon>Zhongshania</taxon>
    </lineage>
</organism>
<evidence type="ECO:0000313" key="5">
    <source>
        <dbReference type="EMBL" id="CAA0102861.1"/>
    </source>
</evidence>
<evidence type="ECO:0000313" key="7">
    <source>
        <dbReference type="Proteomes" id="UP000435877"/>
    </source>
</evidence>
<dbReference type="CDD" id="cd03442">
    <property type="entry name" value="BFIT_BACH"/>
    <property type="match status" value="1"/>
</dbReference>
<reference evidence="7 8" key="1">
    <citation type="submission" date="2019-11" db="EMBL/GenBank/DDBJ databases">
        <authorList>
            <person name="Holert J."/>
        </authorList>
    </citation>
    <scope>NUCLEOTIDE SEQUENCE [LARGE SCALE GENOMIC DNA]</scope>
    <source>
        <strain evidence="5">BC3_2A</strain>
        <strain evidence="6">SB11_1A</strain>
    </source>
</reference>
<evidence type="ECO:0000313" key="8">
    <source>
        <dbReference type="Proteomes" id="UP000439591"/>
    </source>
</evidence>
<dbReference type="RefSeq" id="WP_159270270.1">
    <property type="nucleotide sequence ID" value="NZ_CACSIK010000004.1"/>
</dbReference>
<evidence type="ECO:0000259" key="4">
    <source>
        <dbReference type="PROSITE" id="PS51770"/>
    </source>
</evidence>
<dbReference type="Proteomes" id="UP000435877">
    <property type="component" value="Unassembled WGS sequence"/>
</dbReference>
<dbReference type="GO" id="GO:0052816">
    <property type="term" value="F:long-chain fatty acyl-CoA hydrolase activity"/>
    <property type="evidence" value="ECO:0007669"/>
    <property type="project" value="TreeGrafter"/>
</dbReference>
<dbReference type="InterPro" id="IPR006683">
    <property type="entry name" value="Thioestr_dom"/>
</dbReference>
<dbReference type="PANTHER" id="PTHR11049">
    <property type="entry name" value="ACYL COENZYME A THIOESTER HYDROLASE"/>
    <property type="match status" value="1"/>
</dbReference>
<dbReference type="OrthoDB" id="9801856at2"/>
<dbReference type="Gene3D" id="3.10.129.10">
    <property type="entry name" value="Hotdog Thioesterase"/>
    <property type="match status" value="1"/>
</dbReference>
<gene>
    <name evidence="6" type="ORF">IHBHHGIJ_03497</name>
    <name evidence="5" type="ORF">KFEGEMFD_01944</name>
</gene>
<dbReference type="PROSITE" id="PS51770">
    <property type="entry name" value="HOTDOG_ACOT"/>
    <property type="match status" value="1"/>
</dbReference>
<dbReference type="Pfam" id="PF03061">
    <property type="entry name" value="4HBT"/>
    <property type="match status" value="1"/>
</dbReference>
<dbReference type="EMBL" id="CACSIK010000004">
    <property type="protein sequence ID" value="CAA0113859.1"/>
    <property type="molecule type" value="Genomic_DNA"/>
</dbReference>
<protein>
    <submittedName>
        <fullName evidence="5">Putative acyl-CoA thioester hydrolase</fullName>
        <ecNumber evidence="5">3.1.2.-</ecNumber>
    </submittedName>
</protein>
<dbReference type="GO" id="GO:0005829">
    <property type="term" value="C:cytosol"/>
    <property type="evidence" value="ECO:0007669"/>
    <property type="project" value="TreeGrafter"/>
</dbReference>
<proteinExistence type="inferred from homology"/>
<dbReference type="GO" id="GO:0006637">
    <property type="term" value="P:acyl-CoA metabolic process"/>
    <property type="evidence" value="ECO:0007669"/>
    <property type="project" value="TreeGrafter"/>
</dbReference>
<accession>A0A5S9PFP0</accession>
<keyword evidence="7" id="KW-1185">Reference proteome</keyword>
<dbReference type="AlphaFoldDB" id="A0A5S9PFP0"/>
<dbReference type="InterPro" id="IPR040170">
    <property type="entry name" value="Cytosol_ACT"/>
</dbReference>
<evidence type="ECO:0000256" key="2">
    <source>
        <dbReference type="ARBA" id="ARBA00022801"/>
    </source>
</evidence>
<dbReference type="GO" id="GO:0009062">
    <property type="term" value="P:fatty acid catabolic process"/>
    <property type="evidence" value="ECO:0007669"/>
    <property type="project" value="TreeGrafter"/>
</dbReference>
<feature type="domain" description="HotDog ACOT-type" evidence="4">
    <location>
        <begin position="10"/>
        <end position="122"/>
    </location>
</feature>
<dbReference type="EMBL" id="CACSIM010000003">
    <property type="protein sequence ID" value="CAA0102861.1"/>
    <property type="molecule type" value="Genomic_DNA"/>
</dbReference>
<sequence length="129" mass="13787">MRDIDDTPKPTGLLALQTVAMPADTNPSGDIFGGWLMSQMDLAGSITASRRAGGRVATVAVDAMAFMTPVRVGAVVSCYTEILDVGRSSIRVRVEVWITSLQQDEPAKVTEGEFVFVAIDGNGRTRIVD</sequence>
<evidence type="ECO:0000256" key="1">
    <source>
        <dbReference type="ARBA" id="ARBA00010458"/>
    </source>
</evidence>
<dbReference type="Proteomes" id="UP000439591">
    <property type="component" value="Unassembled WGS sequence"/>
</dbReference>
<dbReference type="InterPro" id="IPR029069">
    <property type="entry name" value="HotDog_dom_sf"/>
</dbReference>
<keyword evidence="2 3" id="KW-0378">Hydrolase</keyword>
<dbReference type="PANTHER" id="PTHR11049:SF5">
    <property type="entry name" value="ACYL-COA THIOESTER HYDROLASE YCIA"/>
    <property type="match status" value="1"/>
</dbReference>
<dbReference type="SUPFAM" id="SSF54637">
    <property type="entry name" value="Thioesterase/thiol ester dehydrase-isomerase"/>
    <property type="match status" value="1"/>
</dbReference>
<comment type="similarity">
    <text evidence="1">Belongs to the acyl coenzyme A hydrolase family.</text>
</comment>
<dbReference type="EC" id="3.1.2.-" evidence="5"/>
<name>A0A5S9PFP0_9GAMM</name>
<evidence type="ECO:0000313" key="6">
    <source>
        <dbReference type="EMBL" id="CAA0113859.1"/>
    </source>
</evidence>
<evidence type="ECO:0000256" key="3">
    <source>
        <dbReference type="PROSITE-ProRule" id="PRU01106"/>
    </source>
</evidence>